<evidence type="ECO:0000259" key="6">
    <source>
        <dbReference type="Pfam" id="PF25973"/>
    </source>
</evidence>
<feature type="coiled-coil region" evidence="2">
    <location>
        <begin position="101"/>
        <end position="128"/>
    </location>
</feature>
<dbReference type="SUPFAM" id="SSF111369">
    <property type="entry name" value="HlyD-like secretion proteins"/>
    <property type="match status" value="1"/>
</dbReference>
<dbReference type="NCBIfam" id="TIGR01730">
    <property type="entry name" value="RND_mfp"/>
    <property type="match status" value="1"/>
</dbReference>
<evidence type="ECO:0000256" key="1">
    <source>
        <dbReference type="ARBA" id="ARBA00009477"/>
    </source>
</evidence>
<dbReference type="Gene3D" id="2.40.30.170">
    <property type="match status" value="1"/>
</dbReference>
<dbReference type="Pfam" id="PF25967">
    <property type="entry name" value="RND-MFP_C"/>
    <property type="match status" value="1"/>
</dbReference>
<dbReference type="InterPro" id="IPR058792">
    <property type="entry name" value="Beta-barrel_RND_2"/>
</dbReference>
<comment type="similarity">
    <text evidence="1">Belongs to the membrane fusion protein (MFP) (TC 8.A.1) family.</text>
</comment>
<comment type="caution">
    <text evidence="7">The sequence shown here is derived from an EMBL/GenBank/DDBJ whole genome shotgun (WGS) entry which is preliminary data.</text>
</comment>
<dbReference type="Gene3D" id="2.40.50.100">
    <property type="match status" value="1"/>
</dbReference>
<dbReference type="EMBL" id="JBBMQS010000004">
    <property type="protein sequence ID" value="MEM5497259.1"/>
    <property type="molecule type" value="Genomic_DNA"/>
</dbReference>
<dbReference type="Proteomes" id="UP001461163">
    <property type="component" value="Unassembled WGS sequence"/>
</dbReference>
<organism evidence="7 8">
    <name type="scientific">Paraglaciecola mesophila</name>
    <dbReference type="NCBI Taxonomy" id="197222"/>
    <lineage>
        <taxon>Bacteria</taxon>
        <taxon>Pseudomonadati</taxon>
        <taxon>Pseudomonadota</taxon>
        <taxon>Gammaproteobacteria</taxon>
        <taxon>Alteromonadales</taxon>
        <taxon>Alteromonadaceae</taxon>
        <taxon>Paraglaciecola</taxon>
    </lineage>
</organism>
<name>A0ABU9STQ0_9ALTE</name>
<sequence>MNKSTHLFSSLVLAILFMLTACSEQSEVKHEVIRPIAWAKVKTHDLTQVRRLAGATAAIEKASLSFLVGGKVDGVSVNLGQKITKGQVLATLDQRSFNLNFQSAQAKYAQASSALNEAKNEYQRYKELVEQGLVSKSGFDNAEAAYKSALSNVEVAKSQLELATKDRQDSTLQAPYDGVITKRMIEPSQQISPGQSVFEVEGHGGLEVHVSVPESLIQQLSDGMIVPVRFPAAPNVELTGVITEVGTRAETANAFPITMVLNGSSPQLRAGMTAEVDITYINETYENALTQVGNAQSTEGQTVKDQTAKDKNIGGQMNGADLATKETMIIPVSALGAGLNQTKFVFVYDDATQTVSKRDVVASNILGNEVFIAKGLKAQEIIAIAGVSFLRDGQKVTLLDANVKRFN</sequence>
<evidence type="ECO:0000256" key="3">
    <source>
        <dbReference type="SAM" id="SignalP"/>
    </source>
</evidence>
<keyword evidence="2" id="KW-0175">Coiled coil</keyword>
<proteinExistence type="inferred from homology"/>
<dbReference type="InterPro" id="IPR058647">
    <property type="entry name" value="BSH_CzcB-like"/>
</dbReference>
<dbReference type="Pfam" id="PF25954">
    <property type="entry name" value="Beta-barrel_RND_2"/>
    <property type="match status" value="1"/>
</dbReference>
<feature type="domain" description="Multidrug resistance protein MdtA-like C-terminal permuted SH3" evidence="5">
    <location>
        <begin position="328"/>
        <end position="384"/>
    </location>
</feature>
<dbReference type="RefSeq" id="WP_342881350.1">
    <property type="nucleotide sequence ID" value="NZ_JBBMQS010000004.1"/>
</dbReference>
<gene>
    <name evidence="7" type="ORF">WNY77_07655</name>
</gene>
<evidence type="ECO:0000256" key="2">
    <source>
        <dbReference type="SAM" id="Coils"/>
    </source>
</evidence>
<evidence type="ECO:0000259" key="4">
    <source>
        <dbReference type="Pfam" id="PF25954"/>
    </source>
</evidence>
<feature type="signal peptide" evidence="3">
    <location>
        <begin position="1"/>
        <end position="23"/>
    </location>
</feature>
<protein>
    <submittedName>
        <fullName evidence="7">Efflux RND transporter periplasmic adaptor subunit</fullName>
    </submittedName>
</protein>
<keyword evidence="3" id="KW-0732">Signal</keyword>
<dbReference type="PANTHER" id="PTHR30469">
    <property type="entry name" value="MULTIDRUG RESISTANCE PROTEIN MDTA"/>
    <property type="match status" value="1"/>
</dbReference>
<reference evidence="7 8" key="1">
    <citation type="submission" date="2024-03" db="EMBL/GenBank/DDBJ databases">
        <title>Community enrichment and isolation of bacterial strains for fucoidan degradation.</title>
        <authorList>
            <person name="Sichert A."/>
        </authorList>
    </citation>
    <scope>NUCLEOTIDE SEQUENCE [LARGE SCALE GENOMIC DNA]</scope>
    <source>
        <strain evidence="7 8">AS12</strain>
    </source>
</reference>
<dbReference type="InterPro" id="IPR006143">
    <property type="entry name" value="RND_pump_MFP"/>
</dbReference>
<feature type="domain" description="CzcB-like barrel-sandwich hybrid" evidence="6">
    <location>
        <begin position="68"/>
        <end position="200"/>
    </location>
</feature>
<keyword evidence="8" id="KW-1185">Reference proteome</keyword>
<dbReference type="InterPro" id="IPR058627">
    <property type="entry name" value="MdtA-like_C"/>
</dbReference>
<feature type="domain" description="CusB-like beta-barrel" evidence="4">
    <location>
        <begin position="208"/>
        <end position="278"/>
    </location>
</feature>
<dbReference type="Gene3D" id="2.40.420.20">
    <property type="match status" value="1"/>
</dbReference>
<dbReference type="PANTHER" id="PTHR30469:SF20">
    <property type="entry name" value="EFFLUX RND TRANSPORTER PERIPLASMIC ADAPTOR SUBUNIT"/>
    <property type="match status" value="1"/>
</dbReference>
<accession>A0ABU9STQ0</accession>
<dbReference type="PROSITE" id="PS51257">
    <property type="entry name" value="PROKAR_LIPOPROTEIN"/>
    <property type="match status" value="1"/>
</dbReference>
<evidence type="ECO:0000313" key="8">
    <source>
        <dbReference type="Proteomes" id="UP001461163"/>
    </source>
</evidence>
<evidence type="ECO:0000313" key="7">
    <source>
        <dbReference type="EMBL" id="MEM5497259.1"/>
    </source>
</evidence>
<evidence type="ECO:0000259" key="5">
    <source>
        <dbReference type="Pfam" id="PF25967"/>
    </source>
</evidence>
<dbReference type="Gene3D" id="1.10.287.470">
    <property type="entry name" value="Helix hairpin bin"/>
    <property type="match status" value="1"/>
</dbReference>
<dbReference type="Pfam" id="PF25973">
    <property type="entry name" value="BSH_CzcB"/>
    <property type="match status" value="1"/>
</dbReference>
<feature type="chain" id="PRO_5045177387" evidence="3">
    <location>
        <begin position="24"/>
        <end position="407"/>
    </location>
</feature>